<dbReference type="EMBL" id="JBHSBY010000022">
    <property type="protein sequence ID" value="MFC4195786.1"/>
    <property type="molecule type" value="Genomic_DNA"/>
</dbReference>
<keyword evidence="2" id="KW-1185">Reference proteome</keyword>
<accession>A0ABV8NGW0</accession>
<organism evidence="1 2">
    <name type="scientific">Pedobacter jamesrossensis</name>
    <dbReference type="NCBI Taxonomy" id="1908238"/>
    <lineage>
        <taxon>Bacteria</taxon>
        <taxon>Pseudomonadati</taxon>
        <taxon>Bacteroidota</taxon>
        <taxon>Sphingobacteriia</taxon>
        <taxon>Sphingobacteriales</taxon>
        <taxon>Sphingobacteriaceae</taxon>
        <taxon>Pedobacter</taxon>
    </lineage>
</organism>
<dbReference type="Proteomes" id="UP001595792">
    <property type="component" value="Unassembled WGS sequence"/>
</dbReference>
<dbReference type="RefSeq" id="WP_378959101.1">
    <property type="nucleotide sequence ID" value="NZ_JBHRXC010000001.1"/>
</dbReference>
<dbReference type="InterPro" id="IPR017853">
    <property type="entry name" value="GH"/>
</dbReference>
<gene>
    <name evidence="1" type="ORF">ACFOUY_03655</name>
</gene>
<proteinExistence type="predicted"/>
<comment type="caution">
    <text evidence="1">The sequence shown here is derived from an EMBL/GenBank/DDBJ whole genome shotgun (WGS) entry which is preliminary data.</text>
</comment>
<dbReference type="SUPFAM" id="SSF51445">
    <property type="entry name" value="(Trans)glycosidases"/>
    <property type="match status" value="1"/>
</dbReference>
<reference evidence="2" key="1">
    <citation type="journal article" date="2019" name="Int. J. Syst. Evol. Microbiol.">
        <title>The Global Catalogue of Microorganisms (GCM) 10K type strain sequencing project: providing services to taxonomists for standard genome sequencing and annotation.</title>
        <authorList>
            <consortium name="The Broad Institute Genomics Platform"/>
            <consortium name="The Broad Institute Genome Sequencing Center for Infectious Disease"/>
            <person name="Wu L."/>
            <person name="Ma J."/>
        </authorList>
    </citation>
    <scope>NUCLEOTIDE SEQUENCE [LARGE SCALE GENOMIC DNA]</scope>
    <source>
        <strain evidence="2">CCM 8689</strain>
    </source>
</reference>
<evidence type="ECO:0000313" key="1">
    <source>
        <dbReference type="EMBL" id="MFC4195786.1"/>
    </source>
</evidence>
<dbReference type="InterPro" id="IPR051923">
    <property type="entry name" value="Glycosyl_Hydrolase_39"/>
</dbReference>
<dbReference type="Gene3D" id="3.20.20.80">
    <property type="entry name" value="Glycosidases"/>
    <property type="match status" value="1"/>
</dbReference>
<dbReference type="PANTHER" id="PTHR12631">
    <property type="entry name" value="ALPHA-L-IDURONIDASE"/>
    <property type="match status" value="1"/>
</dbReference>
<name>A0ABV8NGW0_9SPHI</name>
<protein>
    <recommendedName>
        <fullName evidence="3">Glycoside hydrolase family 42 N-terminal domain-containing protein</fullName>
    </recommendedName>
</protein>
<evidence type="ECO:0000313" key="2">
    <source>
        <dbReference type="Proteomes" id="UP001595792"/>
    </source>
</evidence>
<evidence type="ECO:0008006" key="3">
    <source>
        <dbReference type="Google" id="ProtNLM"/>
    </source>
</evidence>
<sequence length="523" mass="59179">MKNTLSAIIILIILCSCTKNNKPDIVEITKVPGKPSGIPFKNYLGINVFEWDFVENNKTSVITEKRMDLIKSFGGIRHYLDWEKLEHTEGQYTFNPSHSGGWYYDIIYQRTKDEGIDIITCLKTIPDWLINTYPEDKRNNENVPAPYGLDKRNPTSYIKQAKMAFQFAARYGSNKNINPELVTVNKSLRWNGDDPNTVKIGLNLVKYIECDNERDKWWKGKQAEQTPEEYAANLSAFYDGNKGKLGKNVGVKTADPKMMVVMGGLATADPNYVVRMIQWCKKNRGLKNGKVDLCFDVINYHLYANNAFLNNGKATKGVAPELSEIGKVADSFLKMAKNYAPGMEVWLTETGYDIGSKTPQRAIPIGSKTSSITQADWNLRTALLYARHGIQRCMFYMLDDVDFNSPVQYNSSGFHNDDLSPRPSADYMLQTKKLIGNYSYSGTLNNQPIVDLYTKDKKQIYVLVVPDQKGQKVKYQLNLLGAKQAIVHSIQIGKDEMSHKTVSTTNGKLTIEVTETPIFVEKI</sequence>
<dbReference type="PANTHER" id="PTHR12631:SF10">
    <property type="entry name" value="BETA-XYLOSIDASE-LIKE PROTEIN-RELATED"/>
    <property type="match status" value="1"/>
</dbReference>
<dbReference type="PROSITE" id="PS51257">
    <property type="entry name" value="PROKAR_LIPOPROTEIN"/>
    <property type="match status" value="1"/>
</dbReference>